<protein>
    <submittedName>
        <fullName evidence="1">Uncharacterized protein</fullName>
    </submittedName>
</protein>
<accession>A0A286NV94</accession>
<reference evidence="1 2" key="1">
    <citation type="submission" date="2017-06" db="EMBL/GenBank/DDBJ databases">
        <authorList>
            <person name="Kim H.J."/>
            <person name="Triplett B.A."/>
        </authorList>
    </citation>
    <scope>NUCLEOTIDE SEQUENCE [LARGE SCALE GENOMIC DNA]</scope>
    <source>
        <strain evidence="1 2">DSM 14713</strain>
    </source>
</reference>
<dbReference type="SUPFAM" id="SSF50969">
    <property type="entry name" value="YVTN repeat-like/Quinoprotein amine dehydrogenase"/>
    <property type="match status" value="1"/>
</dbReference>
<dbReference type="KEGG" id="mbd:MEBOL_000460"/>
<dbReference type="OrthoDB" id="9765809at2"/>
<evidence type="ECO:0000313" key="2">
    <source>
        <dbReference type="Proteomes" id="UP000217289"/>
    </source>
</evidence>
<gene>
    <name evidence="1" type="ORF">MEBOL_000460</name>
</gene>
<keyword evidence="2" id="KW-1185">Reference proteome</keyword>
<organism evidence="1 2">
    <name type="scientific">Melittangium boletus DSM 14713</name>
    <dbReference type="NCBI Taxonomy" id="1294270"/>
    <lineage>
        <taxon>Bacteria</taxon>
        <taxon>Pseudomonadati</taxon>
        <taxon>Myxococcota</taxon>
        <taxon>Myxococcia</taxon>
        <taxon>Myxococcales</taxon>
        <taxon>Cystobacterineae</taxon>
        <taxon>Archangiaceae</taxon>
        <taxon>Melittangium</taxon>
    </lineage>
</organism>
<evidence type="ECO:0000313" key="1">
    <source>
        <dbReference type="EMBL" id="ATB27025.1"/>
    </source>
</evidence>
<dbReference type="AlphaFoldDB" id="A0A286NV94"/>
<proteinExistence type="predicted"/>
<dbReference type="RefSeq" id="WP_095975884.1">
    <property type="nucleotide sequence ID" value="NZ_CP022163.1"/>
</dbReference>
<dbReference type="Proteomes" id="UP000217289">
    <property type="component" value="Chromosome"/>
</dbReference>
<dbReference type="EMBL" id="CP022163">
    <property type="protein sequence ID" value="ATB27025.1"/>
    <property type="molecule type" value="Genomic_DNA"/>
</dbReference>
<dbReference type="InterPro" id="IPR011047">
    <property type="entry name" value="Quinoprotein_ADH-like_sf"/>
</dbReference>
<dbReference type="InterPro" id="IPR011044">
    <property type="entry name" value="Quino_amine_DH_bsu"/>
</dbReference>
<sequence length="325" mass="36609">MRIERNFLPTPVPPQSLCWSGDALVDWVSGGLRHGLDGETLDPHVRYGYRFDAAVMSPDGRYTVLHERLGTKALLLREGELVRELSRSYYHAEVYEYPVALWTLPGGRTLLAHCPDEYCRIELEDAETGEWLTRRDSPPVDVFHSRLQFSRDGRFLLSAGWIWHPVNAAHVFDVTRALEQPSTLDSPVEFSLGDGFVEIHAAAFGARDTVLLECEGLDEAEPGRTHLVVYSPTERRELSRVPLQEPAGTLMPLGERYALCLYQHPRLIELATGRVEERWPELETGRQCGSIIHHIPRPPPLALDPEGGRLAVGTAKGIEVLRFHL</sequence>
<dbReference type="SUPFAM" id="SSF50998">
    <property type="entry name" value="Quinoprotein alcohol dehydrogenase-like"/>
    <property type="match status" value="1"/>
</dbReference>
<name>A0A286NV94_9BACT</name>